<dbReference type="PANTHER" id="PTHR30629">
    <property type="entry name" value="PROPHAGE INTEGRASE"/>
    <property type="match status" value="1"/>
</dbReference>
<evidence type="ECO:0000313" key="9">
    <source>
        <dbReference type="EMBL" id="ANI14492.1"/>
    </source>
</evidence>
<dbReference type="InterPro" id="IPR025166">
    <property type="entry name" value="Integrase_DNA_bind_dom"/>
</dbReference>
<dbReference type="Gene3D" id="3.30.160.390">
    <property type="entry name" value="Integrase, DNA-binding domain"/>
    <property type="match status" value="1"/>
</dbReference>
<name>A0A1A9KAC7_9PSED</name>
<proteinExistence type="inferred from homology"/>
<dbReference type="InterPro" id="IPR002104">
    <property type="entry name" value="Integrase_catalytic"/>
</dbReference>
<comment type="similarity">
    <text evidence="1">Belongs to the 'phage' integrase family.</text>
</comment>
<dbReference type="InterPro" id="IPR053876">
    <property type="entry name" value="Phage_int_M"/>
</dbReference>
<sequence>MALTDTAVRQAKPKEKAYTLADSLGLTLYVAASGVKSWHFRFTWLGKQARISLGTYPEIGLKEARTRRDEAREEVANGIDPRESRKEKKTEQVEAHGQTFKKVYEEWFKFREGDIAEGTRKGIRIAMENDVLPAFGKRQIKSIRRAEIIALIRKIEERGAITSAVKTRQWIGQVFKYAIATGVAEANPTAEMHTVTEKIDVYKHRPFADFDEMPRIMKAIRECETGHMYITATLLMIYTACRPGEVRYAEWAEIDLESATWTIPAARMKARRDHVIPLSRQALQLLESMLPFSKGLRYVFPNRNDISRPMGVNYATETMNACGYRGQQSPHGFRHMFSTEMNHRGYNRDWIEKQLAHTDPSIIRETYNHATYLEQRRGMMQEWADSITPWD</sequence>
<evidence type="ECO:0000313" key="10">
    <source>
        <dbReference type="Proteomes" id="UP000077748"/>
    </source>
</evidence>
<dbReference type="InterPro" id="IPR050808">
    <property type="entry name" value="Phage_Integrase"/>
</dbReference>
<evidence type="ECO:0000256" key="2">
    <source>
        <dbReference type="ARBA" id="ARBA00022908"/>
    </source>
</evidence>
<evidence type="ECO:0000256" key="6">
    <source>
        <dbReference type="SAM" id="MobiDB-lite"/>
    </source>
</evidence>
<dbReference type="PROSITE" id="PS51898">
    <property type="entry name" value="TYR_RECOMBINASE"/>
    <property type="match status" value="1"/>
</dbReference>
<reference evidence="9 10" key="1">
    <citation type="submission" date="2016-05" db="EMBL/GenBank/DDBJ databases">
        <title>Genome Sequence of Pseudomonas citronellolis Strain SJTE-3, an Estrogens and Persistent Organic Pollutants degradation strain.</title>
        <authorList>
            <person name="Liang R."/>
        </authorList>
    </citation>
    <scope>NUCLEOTIDE SEQUENCE [LARGE SCALE GENOMIC DNA]</scope>
    <source>
        <strain evidence="9 10">SJTE-3</strain>
    </source>
</reference>
<evidence type="ECO:0000256" key="5">
    <source>
        <dbReference type="PROSITE-ProRule" id="PRU01248"/>
    </source>
</evidence>
<evidence type="ECO:0000256" key="4">
    <source>
        <dbReference type="ARBA" id="ARBA00023172"/>
    </source>
</evidence>
<evidence type="ECO:0000259" key="7">
    <source>
        <dbReference type="PROSITE" id="PS51898"/>
    </source>
</evidence>
<dbReference type="PANTHER" id="PTHR30629:SF2">
    <property type="entry name" value="PROPHAGE INTEGRASE INTS-RELATED"/>
    <property type="match status" value="1"/>
</dbReference>
<feature type="region of interest" description="Disordered" evidence="6">
    <location>
        <begin position="70"/>
        <end position="95"/>
    </location>
</feature>
<evidence type="ECO:0000256" key="1">
    <source>
        <dbReference type="ARBA" id="ARBA00008857"/>
    </source>
</evidence>
<dbReference type="GO" id="GO:0006310">
    <property type="term" value="P:DNA recombination"/>
    <property type="evidence" value="ECO:0007669"/>
    <property type="project" value="UniProtKB-KW"/>
</dbReference>
<dbReference type="PROSITE" id="PS51900">
    <property type="entry name" value="CB"/>
    <property type="match status" value="1"/>
</dbReference>
<dbReference type="InterPro" id="IPR013762">
    <property type="entry name" value="Integrase-like_cat_sf"/>
</dbReference>
<dbReference type="Pfam" id="PF00589">
    <property type="entry name" value="Phage_integrase"/>
    <property type="match status" value="1"/>
</dbReference>
<dbReference type="EMBL" id="CP015878">
    <property type="protein sequence ID" value="ANI14492.1"/>
    <property type="molecule type" value="Genomic_DNA"/>
</dbReference>
<dbReference type="AlphaFoldDB" id="A0A1A9KAC7"/>
<dbReference type="Pfam" id="PF22022">
    <property type="entry name" value="Phage_int_M"/>
    <property type="match status" value="1"/>
</dbReference>
<dbReference type="InterPro" id="IPR011010">
    <property type="entry name" value="DNA_brk_join_enz"/>
</dbReference>
<gene>
    <name evidence="9" type="ORF">A9C11_11070</name>
</gene>
<evidence type="ECO:0000256" key="3">
    <source>
        <dbReference type="ARBA" id="ARBA00023125"/>
    </source>
</evidence>
<organism evidence="9 10">
    <name type="scientific">Pseudomonas citronellolis</name>
    <dbReference type="NCBI Taxonomy" id="53408"/>
    <lineage>
        <taxon>Bacteria</taxon>
        <taxon>Pseudomonadati</taxon>
        <taxon>Pseudomonadota</taxon>
        <taxon>Gammaproteobacteria</taxon>
        <taxon>Pseudomonadales</taxon>
        <taxon>Pseudomonadaceae</taxon>
        <taxon>Pseudomonas</taxon>
    </lineage>
</organism>
<keyword evidence="4" id="KW-0233">DNA recombination</keyword>
<dbReference type="CDD" id="cd00801">
    <property type="entry name" value="INT_P4_C"/>
    <property type="match status" value="1"/>
</dbReference>
<dbReference type="Gene3D" id="1.10.443.10">
    <property type="entry name" value="Intergrase catalytic core"/>
    <property type="match status" value="1"/>
</dbReference>
<dbReference type="RefSeq" id="WP_064582685.1">
    <property type="nucleotide sequence ID" value="NZ_CP015878.1"/>
</dbReference>
<dbReference type="GO" id="GO:0003677">
    <property type="term" value="F:DNA binding"/>
    <property type="evidence" value="ECO:0007669"/>
    <property type="project" value="UniProtKB-UniRule"/>
</dbReference>
<feature type="domain" description="Core-binding (CB)" evidence="8">
    <location>
        <begin position="98"/>
        <end position="179"/>
    </location>
</feature>
<keyword evidence="2" id="KW-0229">DNA integration</keyword>
<dbReference type="InterPro" id="IPR038488">
    <property type="entry name" value="Integrase_DNA-bd_sf"/>
</dbReference>
<dbReference type="InterPro" id="IPR010998">
    <property type="entry name" value="Integrase_recombinase_N"/>
</dbReference>
<protein>
    <submittedName>
        <fullName evidence="9">Integrase</fullName>
    </submittedName>
</protein>
<feature type="domain" description="Tyr recombinase" evidence="7">
    <location>
        <begin position="203"/>
        <end position="380"/>
    </location>
</feature>
<dbReference type="Proteomes" id="UP000077748">
    <property type="component" value="Chromosome"/>
</dbReference>
<feature type="compositionally biased region" description="Basic and acidic residues" evidence="6">
    <location>
        <begin position="70"/>
        <end position="94"/>
    </location>
</feature>
<dbReference type="GO" id="GO:0015074">
    <property type="term" value="P:DNA integration"/>
    <property type="evidence" value="ECO:0007669"/>
    <property type="project" value="UniProtKB-KW"/>
</dbReference>
<accession>A0A1A9KAC7</accession>
<dbReference type="InterPro" id="IPR044068">
    <property type="entry name" value="CB"/>
</dbReference>
<dbReference type="Gene3D" id="1.10.150.130">
    <property type="match status" value="1"/>
</dbReference>
<dbReference type="SUPFAM" id="SSF56349">
    <property type="entry name" value="DNA breaking-rejoining enzymes"/>
    <property type="match status" value="1"/>
</dbReference>
<dbReference type="Pfam" id="PF13356">
    <property type="entry name" value="Arm-DNA-bind_3"/>
    <property type="match status" value="1"/>
</dbReference>
<keyword evidence="3 5" id="KW-0238">DNA-binding</keyword>
<evidence type="ECO:0000259" key="8">
    <source>
        <dbReference type="PROSITE" id="PS51900"/>
    </source>
</evidence>